<feature type="domain" description="HTH crp-type" evidence="4">
    <location>
        <begin position="148"/>
        <end position="222"/>
    </location>
</feature>
<dbReference type="InterPro" id="IPR018490">
    <property type="entry name" value="cNMP-bd_dom_sf"/>
</dbReference>
<dbReference type="SUPFAM" id="SSF46785">
    <property type="entry name" value="Winged helix' DNA-binding domain"/>
    <property type="match status" value="1"/>
</dbReference>
<dbReference type="Proteomes" id="UP001595796">
    <property type="component" value="Unassembled WGS sequence"/>
</dbReference>
<reference evidence="6" key="1">
    <citation type="journal article" date="2019" name="Int. J. Syst. Evol. Microbiol.">
        <title>The Global Catalogue of Microorganisms (GCM) 10K type strain sequencing project: providing services to taxonomists for standard genome sequencing and annotation.</title>
        <authorList>
            <consortium name="The Broad Institute Genomics Platform"/>
            <consortium name="The Broad Institute Genome Sequencing Center for Infectious Disease"/>
            <person name="Wu L."/>
            <person name="Ma J."/>
        </authorList>
    </citation>
    <scope>NUCLEOTIDE SEQUENCE [LARGE SCALE GENOMIC DNA]</scope>
    <source>
        <strain evidence="6">CGMCC 1.16444</strain>
    </source>
</reference>
<comment type="caution">
    <text evidence="5">The sequence shown here is derived from an EMBL/GenBank/DDBJ whole genome shotgun (WGS) entry which is preliminary data.</text>
</comment>
<dbReference type="Pfam" id="PF13545">
    <property type="entry name" value="HTH_Crp_2"/>
    <property type="match status" value="1"/>
</dbReference>
<organism evidence="5 6">
    <name type="scientific">Flaviflagellibacter deserti</name>
    <dbReference type="NCBI Taxonomy" id="2267266"/>
    <lineage>
        <taxon>Bacteria</taxon>
        <taxon>Pseudomonadati</taxon>
        <taxon>Pseudomonadota</taxon>
        <taxon>Alphaproteobacteria</taxon>
        <taxon>Hyphomicrobiales</taxon>
        <taxon>Flaviflagellibacter</taxon>
    </lineage>
</organism>
<dbReference type="RefSeq" id="WP_114956885.1">
    <property type="nucleotide sequence ID" value="NZ_JBHSJF010000006.1"/>
</dbReference>
<evidence type="ECO:0000256" key="1">
    <source>
        <dbReference type="ARBA" id="ARBA00023015"/>
    </source>
</evidence>
<gene>
    <name evidence="5" type="ORF">ACFPFW_12765</name>
</gene>
<evidence type="ECO:0000256" key="2">
    <source>
        <dbReference type="ARBA" id="ARBA00023125"/>
    </source>
</evidence>
<evidence type="ECO:0000313" key="6">
    <source>
        <dbReference type="Proteomes" id="UP001595796"/>
    </source>
</evidence>
<dbReference type="Pfam" id="PF00027">
    <property type="entry name" value="cNMP_binding"/>
    <property type="match status" value="1"/>
</dbReference>
<evidence type="ECO:0000313" key="5">
    <source>
        <dbReference type="EMBL" id="MFC5068880.1"/>
    </source>
</evidence>
<dbReference type="Gene3D" id="2.60.120.10">
    <property type="entry name" value="Jelly Rolls"/>
    <property type="match status" value="1"/>
</dbReference>
<name>A0ABV9Z1J0_9HYPH</name>
<dbReference type="PROSITE" id="PS51063">
    <property type="entry name" value="HTH_CRP_2"/>
    <property type="match status" value="1"/>
</dbReference>
<keyword evidence="1" id="KW-0805">Transcription regulation</keyword>
<dbReference type="SMART" id="SM00419">
    <property type="entry name" value="HTH_CRP"/>
    <property type="match status" value="1"/>
</dbReference>
<keyword evidence="6" id="KW-1185">Reference proteome</keyword>
<dbReference type="SUPFAM" id="SSF51206">
    <property type="entry name" value="cAMP-binding domain-like"/>
    <property type="match status" value="1"/>
</dbReference>
<proteinExistence type="predicted"/>
<dbReference type="InterPro" id="IPR000595">
    <property type="entry name" value="cNMP-bd_dom"/>
</dbReference>
<dbReference type="InterPro" id="IPR012318">
    <property type="entry name" value="HTH_CRP"/>
</dbReference>
<dbReference type="InterPro" id="IPR014710">
    <property type="entry name" value="RmlC-like_jellyroll"/>
</dbReference>
<protein>
    <submittedName>
        <fullName evidence="5">Crp/Fnr family transcriptional regulator</fullName>
    </submittedName>
</protein>
<dbReference type="InterPro" id="IPR036388">
    <property type="entry name" value="WH-like_DNA-bd_sf"/>
</dbReference>
<keyword evidence="2" id="KW-0238">DNA-binding</keyword>
<evidence type="ECO:0000256" key="3">
    <source>
        <dbReference type="ARBA" id="ARBA00023163"/>
    </source>
</evidence>
<dbReference type="Gene3D" id="1.10.10.10">
    <property type="entry name" value="Winged helix-like DNA-binding domain superfamily/Winged helix DNA-binding domain"/>
    <property type="match status" value="1"/>
</dbReference>
<dbReference type="InterPro" id="IPR036390">
    <property type="entry name" value="WH_DNA-bd_sf"/>
</dbReference>
<dbReference type="EMBL" id="JBHSJF010000006">
    <property type="protein sequence ID" value="MFC5068880.1"/>
    <property type="molecule type" value="Genomic_DNA"/>
</dbReference>
<sequence length="242" mass="27192">MTSPVDRLIARLERRDNLSADEKETLTNSVGRLRLVSAKDDIVREGNRPSESSLLVDGFAARYKVLAEGGRQITAIHVPGDFVDLHSFLLKTMDHGVAALSDCKLAMVPHCTLAKITEHKPHLTRLLWLLTLIDSATHREWLTMMGRSSATTHMAHLICELFCRLQAVGLTEGEAYLCPLTQQELGDTLGLSNVHVNRVLKELRTRNLVSWRNGLVTIHNWNGLQEFAEFSPAYLNVQHEPR</sequence>
<dbReference type="CDD" id="cd00038">
    <property type="entry name" value="CAP_ED"/>
    <property type="match status" value="1"/>
</dbReference>
<keyword evidence="3" id="KW-0804">Transcription</keyword>
<evidence type="ECO:0000259" key="4">
    <source>
        <dbReference type="PROSITE" id="PS51063"/>
    </source>
</evidence>
<accession>A0ABV9Z1J0</accession>